<dbReference type="InterPro" id="IPR002109">
    <property type="entry name" value="Glutaredoxin"/>
</dbReference>
<gene>
    <name evidence="8" type="primary">grxC</name>
    <name evidence="8" type="ORF">IQ217_13055</name>
</gene>
<dbReference type="NCBIfam" id="TIGR02181">
    <property type="entry name" value="GRX_bact"/>
    <property type="match status" value="1"/>
</dbReference>
<protein>
    <recommendedName>
        <fullName evidence="6">Glutaredoxin</fullName>
    </recommendedName>
</protein>
<keyword evidence="4" id="KW-1015">Disulfide bond</keyword>
<evidence type="ECO:0000259" key="7">
    <source>
        <dbReference type="Pfam" id="PF00462"/>
    </source>
</evidence>
<dbReference type="PANTHER" id="PTHR45694:SF18">
    <property type="entry name" value="GLUTAREDOXIN-1-RELATED"/>
    <property type="match status" value="1"/>
</dbReference>
<dbReference type="PRINTS" id="PR00160">
    <property type="entry name" value="GLUTAREDOXIN"/>
</dbReference>
<dbReference type="InterPro" id="IPR011900">
    <property type="entry name" value="GRX_bact"/>
</dbReference>
<keyword evidence="2 6" id="KW-0813">Transport</keyword>
<dbReference type="CDD" id="cd03418">
    <property type="entry name" value="GRX_GRXb_1_3_like"/>
    <property type="match status" value="1"/>
</dbReference>
<sequence length="108" mass="12124">MANLFNWLPLLSGRQADGIKAKVEVYTWQTCPFCIRAKLLLWWKGVKFIEYKIDGDDQARQAMAARAEGRRTVPQIFVNDQGIGGCDQLYSLDSRGQLDPLLATPPPA</sequence>
<evidence type="ECO:0000256" key="3">
    <source>
        <dbReference type="ARBA" id="ARBA00022982"/>
    </source>
</evidence>
<evidence type="ECO:0000256" key="5">
    <source>
        <dbReference type="ARBA" id="ARBA00023284"/>
    </source>
</evidence>
<feature type="domain" description="Glutaredoxin" evidence="7">
    <location>
        <begin position="23"/>
        <end position="83"/>
    </location>
</feature>
<keyword evidence="9" id="KW-1185">Reference proteome</keyword>
<keyword evidence="3 6" id="KW-0249">Electron transport</keyword>
<dbReference type="Pfam" id="PF00462">
    <property type="entry name" value="Glutaredoxin"/>
    <property type="match status" value="1"/>
</dbReference>
<dbReference type="PANTHER" id="PTHR45694">
    <property type="entry name" value="GLUTAREDOXIN 2"/>
    <property type="match status" value="1"/>
</dbReference>
<reference evidence="8 9" key="1">
    <citation type="submission" date="2020-10" db="EMBL/GenBank/DDBJ databases">
        <authorList>
            <person name="Castelo-Branco R."/>
            <person name="Eusebio N."/>
            <person name="Adriana R."/>
            <person name="Vieira A."/>
            <person name="Brugerolle De Fraissinette N."/>
            <person name="Rezende De Castro R."/>
            <person name="Schneider M.P."/>
            <person name="Vasconcelos V."/>
            <person name="Leao P.N."/>
        </authorList>
    </citation>
    <scope>NUCLEOTIDE SEQUENCE [LARGE SCALE GENOMIC DNA]</scope>
    <source>
        <strain evidence="8 9">LEGE 00031</strain>
    </source>
</reference>
<dbReference type="RefSeq" id="WP_194020273.1">
    <property type="nucleotide sequence ID" value="NZ_JADEVV010000038.1"/>
</dbReference>
<comment type="function">
    <text evidence="6">Has a glutathione-disulfide oxidoreductase activity in the presence of NADPH and glutathione reductase. Reduces low molecular weight disulfides and proteins.</text>
</comment>
<evidence type="ECO:0000256" key="1">
    <source>
        <dbReference type="ARBA" id="ARBA00007787"/>
    </source>
</evidence>
<dbReference type="InterPro" id="IPR014025">
    <property type="entry name" value="Glutaredoxin_subgr"/>
</dbReference>
<dbReference type="PROSITE" id="PS51354">
    <property type="entry name" value="GLUTAREDOXIN_2"/>
    <property type="match status" value="1"/>
</dbReference>
<dbReference type="PROSITE" id="PS00195">
    <property type="entry name" value="GLUTAREDOXIN_1"/>
    <property type="match status" value="1"/>
</dbReference>
<evidence type="ECO:0000256" key="4">
    <source>
        <dbReference type="ARBA" id="ARBA00023157"/>
    </source>
</evidence>
<keyword evidence="6" id="KW-0963">Cytoplasm</keyword>
<evidence type="ECO:0000256" key="6">
    <source>
        <dbReference type="RuleBase" id="RU364065"/>
    </source>
</evidence>
<organism evidence="8 9">
    <name type="scientific">Synechocystis salina LEGE 00031</name>
    <dbReference type="NCBI Taxonomy" id="1828736"/>
    <lineage>
        <taxon>Bacteria</taxon>
        <taxon>Bacillati</taxon>
        <taxon>Cyanobacteriota</taxon>
        <taxon>Cyanophyceae</taxon>
        <taxon>Synechococcales</taxon>
        <taxon>Merismopediaceae</taxon>
        <taxon>Synechocystis</taxon>
    </lineage>
</organism>
<dbReference type="InterPro" id="IPR011767">
    <property type="entry name" value="GLR_AS"/>
</dbReference>
<evidence type="ECO:0000313" key="9">
    <source>
        <dbReference type="Proteomes" id="UP000658720"/>
    </source>
</evidence>
<evidence type="ECO:0000313" key="8">
    <source>
        <dbReference type="EMBL" id="MBE9254747.1"/>
    </source>
</evidence>
<comment type="caution">
    <text evidence="8">The sequence shown here is derived from an EMBL/GenBank/DDBJ whole genome shotgun (WGS) entry which is preliminary data.</text>
</comment>
<dbReference type="Gene3D" id="3.40.30.10">
    <property type="entry name" value="Glutaredoxin"/>
    <property type="match status" value="1"/>
</dbReference>
<dbReference type="InterPro" id="IPR036249">
    <property type="entry name" value="Thioredoxin-like_sf"/>
</dbReference>
<accession>A0ABR9VTT3</accession>
<dbReference type="SUPFAM" id="SSF52833">
    <property type="entry name" value="Thioredoxin-like"/>
    <property type="match status" value="1"/>
</dbReference>
<dbReference type="Proteomes" id="UP000658720">
    <property type="component" value="Unassembled WGS sequence"/>
</dbReference>
<keyword evidence="5 6" id="KW-0676">Redox-active center</keyword>
<comment type="similarity">
    <text evidence="1 6">Belongs to the glutaredoxin family.</text>
</comment>
<proteinExistence type="inferred from homology"/>
<name>A0ABR9VTT3_9SYNC</name>
<dbReference type="EMBL" id="JADEVV010000038">
    <property type="protein sequence ID" value="MBE9254747.1"/>
    <property type="molecule type" value="Genomic_DNA"/>
</dbReference>
<evidence type="ECO:0000256" key="2">
    <source>
        <dbReference type="ARBA" id="ARBA00022448"/>
    </source>
</evidence>